<sequence>MKRIDIVYGGQLYSVGGREPDEILDEIADGVKRGAHWLRVNDGEGLRRDALLLITAGVPIAVIPIPGDREPDRGGTTTPLE</sequence>
<dbReference type="Proteomes" id="UP000576969">
    <property type="component" value="Unassembled WGS sequence"/>
</dbReference>
<proteinExistence type="predicted"/>
<gene>
    <name evidence="1" type="ORF">BJ991_003512</name>
</gene>
<accession>A0A7Y9GRP0</accession>
<reference evidence="1 2" key="1">
    <citation type="submission" date="2020-07" db="EMBL/GenBank/DDBJ databases">
        <title>Sequencing the genomes of 1000 actinobacteria strains.</title>
        <authorList>
            <person name="Klenk H.-P."/>
        </authorList>
    </citation>
    <scope>NUCLEOTIDE SEQUENCE [LARGE SCALE GENOMIC DNA]</scope>
    <source>
        <strain evidence="1 2">DSM 24662</strain>
    </source>
</reference>
<organism evidence="1 2">
    <name type="scientific">Microbacterium immunditiarum</name>
    <dbReference type="NCBI Taxonomy" id="337480"/>
    <lineage>
        <taxon>Bacteria</taxon>
        <taxon>Bacillati</taxon>
        <taxon>Actinomycetota</taxon>
        <taxon>Actinomycetes</taxon>
        <taxon>Micrococcales</taxon>
        <taxon>Microbacteriaceae</taxon>
        <taxon>Microbacterium</taxon>
    </lineage>
</organism>
<dbReference type="EMBL" id="JACCBV010000001">
    <property type="protein sequence ID" value="NYE21484.1"/>
    <property type="molecule type" value="Genomic_DNA"/>
</dbReference>
<name>A0A7Y9GRP0_9MICO</name>
<protein>
    <submittedName>
        <fullName evidence="1">Uncharacterized protein</fullName>
    </submittedName>
</protein>
<dbReference type="AlphaFoldDB" id="A0A7Y9GRP0"/>
<evidence type="ECO:0000313" key="1">
    <source>
        <dbReference type="EMBL" id="NYE21484.1"/>
    </source>
</evidence>
<dbReference type="RefSeq" id="WP_179492145.1">
    <property type="nucleotide sequence ID" value="NZ_JACCBV010000001.1"/>
</dbReference>
<comment type="caution">
    <text evidence="1">The sequence shown here is derived from an EMBL/GenBank/DDBJ whole genome shotgun (WGS) entry which is preliminary data.</text>
</comment>
<keyword evidence="2" id="KW-1185">Reference proteome</keyword>
<evidence type="ECO:0000313" key="2">
    <source>
        <dbReference type="Proteomes" id="UP000576969"/>
    </source>
</evidence>